<keyword evidence="2" id="KW-0812">Transmembrane</keyword>
<dbReference type="HOGENOM" id="CLU_029425_3_4_11"/>
<evidence type="ECO:0000313" key="4">
    <source>
        <dbReference type="EMBL" id="CCH90220.1"/>
    </source>
</evidence>
<dbReference type="eggNOG" id="COG0739">
    <property type="taxonomic scope" value="Bacteria"/>
</dbReference>
<keyword evidence="5" id="KW-1185">Reference proteome</keyword>
<dbReference type="PANTHER" id="PTHR21666:SF270">
    <property type="entry name" value="MUREIN HYDROLASE ACTIVATOR ENVC"/>
    <property type="match status" value="1"/>
</dbReference>
<dbReference type="InterPro" id="IPR016047">
    <property type="entry name" value="M23ase_b-sheet_dom"/>
</dbReference>
<feature type="compositionally biased region" description="Acidic residues" evidence="1">
    <location>
        <begin position="42"/>
        <end position="53"/>
    </location>
</feature>
<feature type="region of interest" description="Disordered" evidence="1">
    <location>
        <begin position="36"/>
        <end position="102"/>
    </location>
</feature>
<dbReference type="AlphaFoldDB" id="I4F3K7"/>
<dbReference type="GO" id="GO:0004222">
    <property type="term" value="F:metalloendopeptidase activity"/>
    <property type="evidence" value="ECO:0007669"/>
    <property type="project" value="TreeGrafter"/>
</dbReference>
<sequence>MGRTRSEDGLAAVLDAGPASTEFVAPDGAWDWDAAWAASQVDESDEPGVDGDGAEAPATADVAPSAGTDSPAVVPAPLDEPAEELRPARRRPTVPVPAALRRPPRRRTPMLLAAAVVGAVLTGVLGGLGGFGSDAGSPLASGQDYGLGVSDSSFSGGVDDAGARAEISQAEAQARLSEIAASRAAREPDFVVPTDGRLTTCFCQRWGTMHWGLDLAAPLGTPIYAAADGVVLRAGPATGYGNAVYIQDADGNVEVYGHMKYYNVRAGDVVSAGDQIAKVGNEGQSTGPHVHFQIHLGGMSGKPTDPEEWLADRGLSVR</sequence>
<keyword evidence="2" id="KW-0472">Membrane</keyword>
<name>I4F3K7_MODI5</name>
<protein>
    <submittedName>
        <fullName evidence="4">Peptidase M23</fullName>
    </submittedName>
</protein>
<organism evidence="4 5">
    <name type="scientific">Modestobacter italicus (strain DSM 44449 / CECT 9708 / BC 501)</name>
    <dbReference type="NCBI Taxonomy" id="2732864"/>
    <lineage>
        <taxon>Bacteria</taxon>
        <taxon>Bacillati</taxon>
        <taxon>Actinomycetota</taxon>
        <taxon>Actinomycetes</taxon>
        <taxon>Geodermatophilales</taxon>
        <taxon>Geodermatophilaceae</taxon>
        <taxon>Modestobacter</taxon>
    </lineage>
</organism>
<dbReference type="EMBL" id="FO203431">
    <property type="protein sequence ID" value="CCH90220.1"/>
    <property type="molecule type" value="Genomic_DNA"/>
</dbReference>
<evidence type="ECO:0000256" key="1">
    <source>
        <dbReference type="SAM" id="MobiDB-lite"/>
    </source>
</evidence>
<dbReference type="Proteomes" id="UP000006461">
    <property type="component" value="Chromosome"/>
</dbReference>
<evidence type="ECO:0000313" key="5">
    <source>
        <dbReference type="Proteomes" id="UP000006461"/>
    </source>
</evidence>
<dbReference type="KEGG" id="mmar:MODMU_4839"/>
<dbReference type="STRING" id="477641.MODMU_4839"/>
<dbReference type="OrthoDB" id="1099523at2"/>
<accession>I4F3K7</accession>
<dbReference type="Gene3D" id="2.70.70.10">
    <property type="entry name" value="Glucose Permease (Domain IIA)"/>
    <property type="match status" value="1"/>
</dbReference>
<dbReference type="CDD" id="cd12797">
    <property type="entry name" value="M23_peptidase"/>
    <property type="match status" value="1"/>
</dbReference>
<evidence type="ECO:0000256" key="2">
    <source>
        <dbReference type="SAM" id="Phobius"/>
    </source>
</evidence>
<reference evidence="4 5" key="1">
    <citation type="journal article" date="2012" name="J. Bacteriol.">
        <title>Genome Sequence of Radiation-Resistant Modestobacter marinus Strain BC501, a Representative Actinobacterium That Thrives on Calcareous Stone Surfaces.</title>
        <authorList>
            <person name="Normand P."/>
            <person name="Gury J."/>
            <person name="Pujic P."/>
            <person name="Chouaia B."/>
            <person name="Crotti E."/>
            <person name="Brusetti L."/>
            <person name="Daffonchio D."/>
            <person name="Vacherie B."/>
            <person name="Barbe V."/>
            <person name="Medigue C."/>
            <person name="Calteau A."/>
            <person name="Ghodhbane-Gtari F."/>
            <person name="Essoussi I."/>
            <person name="Nouioui I."/>
            <person name="Abbassi-Ghozzi I."/>
            <person name="Gtari M."/>
        </authorList>
    </citation>
    <scope>NUCLEOTIDE SEQUENCE [LARGE SCALE GENOMIC DNA]</scope>
    <source>
        <strain evidence="5">BC 501</strain>
    </source>
</reference>
<feature type="transmembrane region" description="Helical" evidence="2">
    <location>
        <begin position="110"/>
        <end position="131"/>
    </location>
</feature>
<dbReference type="InterPro" id="IPR011055">
    <property type="entry name" value="Dup_hybrid_motif"/>
</dbReference>
<dbReference type="InterPro" id="IPR050570">
    <property type="entry name" value="Cell_wall_metabolism_enzyme"/>
</dbReference>
<dbReference type="SUPFAM" id="SSF51261">
    <property type="entry name" value="Duplicated hybrid motif"/>
    <property type="match status" value="1"/>
</dbReference>
<proteinExistence type="predicted"/>
<evidence type="ECO:0000259" key="3">
    <source>
        <dbReference type="Pfam" id="PF01551"/>
    </source>
</evidence>
<dbReference type="Pfam" id="PF01551">
    <property type="entry name" value="Peptidase_M23"/>
    <property type="match status" value="1"/>
</dbReference>
<feature type="domain" description="M23ase beta-sheet core" evidence="3">
    <location>
        <begin position="209"/>
        <end position="303"/>
    </location>
</feature>
<gene>
    <name evidence="4" type="ordered locus">MODMU_4839</name>
</gene>
<dbReference type="PANTHER" id="PTHR21666">
    <property type="entry name" value="PEPTIDASE-RELATED"/>
    <property type="match status" value="1"/>
</dbReference>
<keyword evidence="2" id="KW-1133">Transmembrane helix</keyword>
<dbReference type="OMA" id="YGHMRYY"/>
<feature type="region of interest" description="Disordered" evidence="1">
    <location>
        <begin position="297"/>
        <end position="318"/>
    </location>
</feature>